<evidence type="ECO:0000313" key="3">
    <source>
        <dbReference type="Proteomes" id="UP000694392"/>
    </source>
</evidence>
<reference evidence="2" key="1">
    <citation type="submission" date="2025-08" db="UniProtKB">
        <authorList>
            <consortium name="Ensembl"/>
        </authorList>
    </citation>
    <scope>IDENTIFICATION</scope>
</reference>
<sequence>TGPYPQRLSRGRKGPASRNLPASTILLQDKEKKYYCVACQELVEENPALNTPAAEDALPPEYLSALPAPHPKAPVSRPEHCEGAASGLQGPALLLPAPLAACPPAASALAVAEEALQQKIGWAGQELQQSTSIETSIQLCNLIRSCTESLKGLKEVLQ</sequence>
<reference evidence="2" key="2">
    <citation type="submission" date="2025-09" db="UniProtKB">
        <authorList>
            <consortium name="Ensembl"/>
        </authorList>
    </citation>
    <scope>IDENTIFICATION</scope>
</reference>
<dbReference type="PANTHER" id="PTHR16537:SF1">
    <property type="entry name" value="PROTEIN ZNRD2"/>
    <property type="match status" value="1"/>
</dbReference>
<proteinExistence type="predicted"/>
<feature type="region of interest" description="Disordered" evidence="1">
    <location>
        <begin position="1"/>
        <end position="22"/>
    </location>
</feature>
<dbReference type="Proteomes" id="UP000694392">
    <property type="component" value="Unplaced"/>
</dbReference>
<dbReference type="AlphaFoldDB" id="A0A8D0GKP5"/>
<dbReference type="InterPro" id="IPR051888">
    <property type="entry name" value="UPF0148_domain"/>
</dbReference>
<feature type="region of interest" description="Disordered" evidence="1">
    <location>
        <begin position="62"/>
        <end position="82"/>
    </location>
</feature>
<dbReference type="PANTHER" id="PTHR16537">
    <property type="entry name" value="SJOEGREN SYNDROME/SCLERODERMA AUTOANTIGEN 1"/>
    <property type="match status" value="1"/>
</dbReference>
<organism evidence="2 3">
    <name type="scientific">Sphenodon punctatus</name>
    <name type="common">Tuatara</name>
    <name type="synonym">Hatteria punctata</name>
    <dbReference type="NCBI Taxonomy" id="8508"/>
    <lineage>
        <taxon>Eukaryota</taxon>
        <taxon>Metazoa</taxon>
        <taxon>Chordata</taxon>
        <taxon>Craniata</taxon>
        <taxon>Vertebrata</taxon>
        <taxon>Euteleostomi</taxon>
        <taxon>Lepidosauria</taxon>
        <taxon>Sphenodontia</taxon>
        <taxon>Sphenodontidae</taxon>
        <taxon>Sphenodon</taxon>
    </lineage>
</organism>
<dbReference type="Ensembl" id="ENSSPUT00000008102.1">
    <property type="protein sequence ID" value="ENSSPUP00000007607.1"/>
    <property type="gene ID" value="ENSSPUG00000005849.1"/>
</dbReference>
<dbReference type="GeneTree" id="ENSGT00960000191101"/>
<keyword evidence="3" id="KW-1185">Reference proteome</keyword>
<evidence type="ECO:0000313" key="2">
    <source>
        <dbReference type="Ensembl" id="ENSSPUP00000007607.1"/>
    </source>
</evidence>
<protein>
    <submittedName>
        <fullName evidence="2">Uncharacterized protein</fullName>
    </submittedName>
</protein>
<accession>A0A8D0GKP5</accession>
<name>A0A8D0GKP5_SPHPU</name>
<evidence type="ECO:0000256" key="1">
    <source>
        <dbReference type="SAM" id="MobiDB-lite"/>
    </source>
</evidence>